<gene>
    <name evidence="2" type="primary">BQ5605_C045g12232</name>
    <name evidence="2" type="ORF">BQ5605_C045G12232</name>
</gene>
<feature type="region of interest" description="Disordered" evidence="1">
    <location>
        <begin position="1"/>
        <end position="94"/>
    </location>
</feature>
<dbReference type="EMBL" id="FQNC01000115">
    <property type="protein sequence ID" value="SGZ31692.1"/>
    <property type="molecule type" value="Genomic_DNA"/>
</dbReference>
<reference evidence="2 3" key="1">
    <citation type="submission" date="2016-11" db="EMBL/GenBank/DDBJ databases">
        <authorList>
            <person name="Jaros S."/>
            <person name="Januszkiewicz K."/>
            <person name="Wedrychowicz H."/>
        </authorList>
    </citation>
    <scope>NUCLEOTIDE SEQUENCE [LARGE SCALE GENOMIC DNA]</scope>
</reference>
<evidence type="ECO:0000256" key="1">
    <source>
        <dbReference type="SAM" id="MobiDB-lite"/>
    </source>
</evidence>
<evidence type="ECO:0000313" key="3">
    <source>
        <dbReference type="Proteomes" id="UP000249464"/>
    </source>
</evidence>
<evidence type="ECO:0000313" key="2">
    <source>
        <dbReference type="EMBL" id="SGZ31692.1"/>
    </source>
</evidence>
<keyword evidence="3" id="KW-1185">Reference proteome</keyword>
<proteinExistence type="predicted"/>
<organism evidence="2 3">
    <name type="scientific">Microbotryum silenes-dioicae</name>
    <dbReference type="NCBI Taxonomy" id="796604"/>
    <lineage>
        <taxon>Eukaryota</taxon>
        <taxon>Fungi</taxon>
        <taxon>Dikarya</taxon>
        <taxon>Basidiomycota</taxon>
        <taxon>Pucciniomycotina</taxon>
        <taxon>Microbotryomycetes</taxon>
        <taxon>Microbotryales</taxon>
        <taxon>Microbotryaceae</taxon>
        <taxon>Microbotryum</taxon>
    </lineage>
</organism>
<protein>
    <submittedName>
        <fullName evidence="2">BQ5605_C045g12232 protein</fullName>
    </submittedName>
</protein>
<dbReference type="Proteomes" id="UP000249464">
    <property type="component" value="Unassembled WGS sequence"/>
</dbReference>
<accession>A0A2X0PP20</accession>
<name>A0A2X0PP20_9BASI</name>
<dbReference type="AlphaFoldDB" id="A0A2X0PP20"/>
<sequence>MDPSPVNAAISQRSQGQQRRRQRERLERERSVPVPHSFPPDPAFAKSRRISPAPGDPKMIALDNPLHPSQRPMPTLSRSDDLQSGSSGSAFTYPRHDLGATDLLCRKCSAFHWDFERLGGRDTPVFRASCNDGKVELPMIKARNFCPVLQESPKT</sequence>